<dbReference type="EMBL" id="WCRW01000009">
    <property type="protein sequence ID" value="KAB4455176.1"/>
    <property type="molecule type" value="Genomic_DNA"/>
</dbReference>
<accession>A0A7J5JUP3</accession>
<reference evidence="2 3" key="1">
    <citation type="journal article" date="2019" name="Nat. Med.">
        <title>A library of human gut bacterial isolates paired with longitudinal multiomics data enables mechanistic microbiome research.</title>
        <authorList>
            <person name="Poyet M."/>
            <person name="Groussin M."/>
            <person name="Gibbons S.M."/>
            <person name="Avila-Pacheco J."/>
            <person name="Jiang X."/>
            <person name="Kearney S.M."/>
            <person name="Perrotta A.R."/>
            <person name="Berdy B."/>
            <person name="Zhao S."/>
            <person name="Lieberman T.D."/>
            <person name="Swanson P.K."/>
            <person name="Smith M."/>
            <person name="Roesemann S."/>
            <person name="Alexander J.E."/>
            <person name="Rich S.A."/>
            <person name="Livny J."/>
            <person name="Vlamakis H."/>
            <person name="Clish C."/>
            <person name="Bullock K."/>
            <person name="Deik A."/>
            <person name="Scott J."/>
            <person name="Pierce K.A."/>
            <person name="Xavier R.J."/>
            <person name="Alm E.J."/>
        </authorList>
    </citation>
    <scope>NUCLEOTIDE SEQUENCE [LARGE SCALE GENOMIC DNA]</scope>
    <source>
        <strain evidence="2 3">BIOML-A160</strain>
    </source>
</reference>
<dbReference type="AlphaFoldDB" id="A0A7J5JUP3"/>
<feature type="coiled-coil region" evidence="1">
    <location>
        <begin position="358"/>
        <end position="409"/>
    </location>
</feature>
<dbReference type="Proteomes" id="UP000436825">
    <property type="component" value="Unassembled WGS sequence"/>
</dbReference>
<evidence type="ECO:0000313" key="3">
    <source>
        <dbReference type="Proteomes" id="UP000436825"/>
    </source>
</evidence>
<proteinExistence type="predicted"/>
<protein>
    <submittedName>
        <fullName evidence="2">Uncharacterized protein</fullName>
    </submittedName>
</protein>
<organism evidence="2 3">
    <name type="scientific">Bacteroides thetaiotaomicron</name>
    <dbReference type="NCBI Taxonomy" id="818"/>
    <lineage>
        <taxon>Bacteria</taxon>
        <taxon>Pseudomonadati</taxon>
        <taxon>Bacteroidota</taxon>
        <taxon>Bacteroidia</taxon>
        <taxon>Bacteroidales</taxon>
        <taxon>Bacteroidaceae</taxon>
        <taxon>Bacteroides</taxon>
    </lineage>
</organism>
<keyword evidence="1" id="KW-0175">Coiled coil</keyword>
<comment type="caution">
    <text evidence="2">The sequence shown here is derived from an EMBL/GenBank/DDBJ whole genome shotgun (WGS) entry which is preliminary data.</text>
</comment>
<gene>
    <name evidence="2" type="ORF">GAN75_15325</name>
</gene>
<feature type="coiled-coil region" evidence="1">
    <location>
        <begin position="447"/>
        <end position="484"/>
    </location>
</feature>
<evidence type="ECO:0000313" key="2">
    <source>
        <dbReference type="EMBL" id="KAB4455176.1"/>
    </source>
</evidence>
<sequence length="500" mass="60887">MYNLYTSDMNLKDIQVNETHVCVLRREKNQQELRVDFIELVFPYNKQLNELKRMSENRNRNVLELIDFVENSKLNVLMQSFNFCDCLSEPWQACPNITKVKSEDYMKFIDEYNQKIKEAKDEKEIAEQFRKKHNFINSQKNKFYEDINKHIIPYLLECIYKKLEDDKSVLAFSHRRIGWSKPEFCLNDDLTVIYKTNFGYGASSYFYTNIRYKGIDILPYSDWIRYYGANKSEIIRYTRRHLLKNEEWIKTMHFTAELYNSMILEPNTFIEDWIISEVDEMVKGLEDLLNRNDNYEIINSYFQQKSYLALMGRDLIHFKGERIAGALDFMDKLRELKSIYSDIESYIERIMQCNLAIYPQLKNEIDLINNELRTLERKLLRIIPQWNKLKKEKEEYDMIKQEIIEELKKNPLDSTDYRMYHSPQFGFLRKWVFEEMKVRFNKRCPEYEDFLKEYNRINEVYDKLKNEIQTLEILETDFKNYRDTIYKYFIYTHRSDELTA</sequence>
<evidence type="ECO:0000256" key="1">
    <source>
        <dbReference type="SAM" id="Coils"/>
    </source>
</evidence>
<feature type="coiled-coil region" evidence="1">
    <location>
        <begin position="102"/>
        <end position="129"/>
    </location>
</feature>
<name>A0A7J5JUP3_BACT4</name>